<keyword evidence="4 8" id="KW-0547">Nucleotide-binding</keyword>
<evidence type="ECO:0000256" key="4">
    <source>
        <dbReference type="ARBA" id="ARBA00022741"/>
    </source>
</evidence>
<dbReference type="Proteomes" id="UP000324298">
    <property type="component" value="Unassembled WGS sequence"/>
</dbReference>
<dbReference type="PROSITE" id="PS51219">
    <property type="entry name" value="DPCK"/>
    <property type="match status" value="1"/>
</dbReference>
<feature type="binding site" evidence="8">
    <location>
        <begin position="16"/>
        <end position="21"/>
    </location>
    <ligand>
        <name>ATP</name>
        <dbReference type="ChEBI" id="CHEBI:30616"/>
    </ligand>
</feature>
<gene>
    <name evidence="8" type="primary">coaE</name>
    <name evidence="10" type="ORF">ET418_05900</name>
</gene>
<keyword evidence="2 8" id="KW-0963">Cytoplasm</keyword>
<organism evidence="10 11">
    <name type="scientific">Oryzomonas rubra</name>
    <dbReference type="NCBI Taxonomy" id="2509454"/>
    <lineage>
        <taxon>Bacteria</taxon>
        <taxon>Pseudomonadati</taxon>
        <taxon>Thermodesulfobacteriota</taxon>
        <taxon>Desulfuromonadia</taxon>
        <taxon>Geobacterales</taxon>
        <taxon>Geobacteraceae</taxon>
        <taxon>Oryzomonas</taxon>
    </lineage>
</organism>
<evidence type="ECO:0000256" key="2">
    <source>
        <dbReference type="ARBA" id="ARBA00022490"/>
    </source>
</evidence>
<dbReference type="OrthoDB" id="9812943at2"/>
<dbReference type="InterPro" id="IPR027417">
    <property type="entry name" value="P-loop_NTPase"/>
</dbReference>
<sequence>MRPSGIRVIGLTGGVATGKSSVARFFAERGVPVVDADQLAREAVKPGSPCLARLAALLGAGVLRGDGTLDRKRVAGIVFADADKRRQLEAVLHPEIRRLAEERITRAAATGQRIVIYMAPLLIEAGVTDRVDEIWVVTVRPEVQLERLMARDGIGREEAERIIGSQMPLAEKERHGRVVIDNSGTLEETRLLLAEIWDKEIAVHHE</sequence>
<comment type="pathway">
    <text evidence="8">Cofactor biosynthesis; coenzyme A biosynthesis; CoA from (R)-pantothenate: step 5/5.</text>
</comment>
<dbReference type="NCBIfam" id="TIGR00152">
    <property type="entry name" value="dephospho-CoA kinase"/>
    <property type="match status" value="1"/>
</dbReference>
<comment type="caution">
    <text evidence="10">The sequence shown here is derived from an EMBL/GenBank/DDBJ whole genome shotgun (WGS) entry which is preliminary data.</text>
</comment>
<dbReference type="Pfam" id="PF01121">
    <property type="entry name" value="CoaE"/>
    <property type="match status" value="1"/>
</dbReference>
<dbReference type="Gene3D" id="3.40.50.300">
    <property type="entry name" value="P-loop containing nucleotide triphosphate hydrolases"/>
    <property type="match status" value="1"/>
</dbReference>
<evidence type="ECO:0000256" key="5">
    <source>
        <dbReference type="ARBA" id="ARBA00022777"/>
    </source>
</evidence>
<dbReference type="GO" id="GO:0004140">
    <property type="term" value="F:dephospho-CoA kinase activity"/>
    <property type="evidence" value="ECO:0007669"/>
    <property type="project" value="UniProtKB-UniRule"/>
</dbReference>
<evidence type="ECO:0000256" key="1">
    <source>
        <dbReference type="ARBA" id="ARBA00009018"/>
    </source>
</evidence>
<dbReference type="GO" id="GO:0005737">
    <property type="term" value="C:cytoplasm"/>
    <property type="evidence" value="ECO:0007669"/>
    <property type="project" value="UniProtKB-SubCell"/>
</dbReference>
<reference evidence="10 11" key="1">
    <citation type="submission" date="2019-04" db="EMBL/GenBank/DDBJ databases">
        <title>Geobacter ruber sp. nov., ferric-reducing bacteria isolated from paddy soil.</title>
        <authorList>
            <person name="Xu Z."/>
            <person name="Masuda Y."/>
            <person name="Itoh H."/>
            <person name="Senoo K."/>
        </authorList>
    </citation>
    <scope>NUCLEOTIDE SEQUENCE [LARGE SCALE GENOMIC DNA]</scope>
    <source>
        <strain evidence="10 11">Red88</strain>
    </source>
</reference>
<evidence type="ECO:0000256" key="6">
    <source>
        <dbReference type="ARBA" id="ARBA00022840"/>
    </source>
</evidence>
<dbReference type="FunFam" id="3.40.50.300:FF:000991">
    <property type="entry name" value="Dephospho-CoA kinase"/>
    <property type="match status" value="1"/>
</dbReference>
<dbReference type="EC" id="2.7.1.24" evidence="8 9"/>
<dbReference type="PANTHER" id="PTHR10695">
    <property type="entry name" value="DEPHOSPHO-COA KINASE-RELATED"/>
    <property type="match status" value="1"/>
</dbReference>
<dbReference type="HAMAP" id="MF_00376">
    <property type="entry name" value="Dephospho_CoA_kinase"/>
    <property type="match status" value="1"/>
</dbReference>
<dbReference type="GO" id="GO:0015937">
    <property type="term" value="P:coenzyme A biosynthetic process"/>
    <property type="evidence" value="ECO:0007669"/>
    <property type="project" value="UniProtKB-UniRule"/>
</dbReference>
<accession>A0A5A9XJK9</accession>
<dbReference type="SUPFAM" id="SSF52540">
    <property type="entry name" value="P-loop containing nucleoside triphosphate hydrolases"/>
    <property type="match status" value="1"/>
</dbReference>
<evidence type="ECO:0000313" key="11">
    <source>
        <dbReference type="Proteomes" id="UP000324298"/>
    </source>
</evidence>
<dbReference type="EMBL" id="SRSD01000003">
    <property type="protein sequence ID" value="KAA0893347.1"/>
    <property type="molecule type" value="Genomic_DNA"/>
</dbReference>
<evidence type="ECO:0000256" key="9">
    <source>
        <dbReference type="NCBIfam" id="TIGR00152"/>
    </source>
</evidence>
<keyword evidence="3 8" id="KW-0808">Transferase</keyword>
<dbReference type="UniPathway" id="UPA00241">
    <property type="reaction ID" value="UER00356"/>
</dbReference>
<protein>
    <recommendedName>
        <fullName evidence="8 9">Dephospho-CoA kinase</fullName>
        <ecNumber evidence="8 9">2.7.1.24</ecNumber>
    </recommendedName>
    <alternativeName>
        <fullName evidence="8">Dephosphocoenzyme A kinase</fullName>
    </alternativeName>
</protein>
<keyword evidence="11" id="KW-1185">Reference proteome</keyword>
<dbReference type="CDD" id="cd02022">
    <property type="entry name" value="DPCK"/>
    <property type="match status" value="1"/>
</dbReference>
<evidence type="ECO:0000256" key="7">
    <source>
        <dbReference type="ARBA" id="ARBA00022993"/>
    </source>
</evidence>
<dbReference type="GO" id="GO:0005524">
    <property type="term" value="F:ATP binding"/>
    <property type="evidence" value="ECO:0007669"/>
    <property type="project" value="UniProtKB-UniRule"/>
</dbReference>
<evidence type="ECO:0000313" key="10">
    <source>
        <dbReference type="EMBL" id="KAA0893347.1"/>
    </source>
</evidence>
<keyword evidence="7 8" id="KW-0173">Coenzyme A biosynthesis</keyword>
<evidence type="ECO:0000256" key="8">
    <source>
        <dbReference type="HAMAP-Rule" id="MF_00376"/>
    </source>
</evidence>
<comment type="function">
    <text evidence="8">Catalyzes the phosphorylation of the 3'-hydroxyl group of dephosphocoenzyme A to form coenzyme A.</text>
</comment>
<proteinExistence type="inferred from homology"/>
<name>A0A5A9XJK9_9BACT</name>
<comment type="subcellular location">
    <subcellularLocation>
        <location evidence="8">Cytoplasm</location>
    </subcellularLocation>
</comment>
<dbReference type="AlphaFoldDB" id="A0A5A9XJK9"/>
<keyword evidence="5 8" id="KW-0418">Kinase</keyword>
<dbReference type="PANTHER" id="PTHR10695:SF46">
    <property type="entry name" value="BIFUNCTIONAL COENZYME A SYNTHASE-RELATED"/>
    <property type="match status" value="1"/>
</dbReference>
<evidence type="ECO:0000256" key="3">
    <source>
        <dbReference type="ARBA" id="ARBA00022679"/>
    </source>
</evidence>
<dbReference type="InterPro" id="IPR001977">
    <property type="entry name" value="Depp_CoAkinase"/>
</dbReference>
<keyword evidence="6 8" id="KW-0067">ATP-binding</keyword>
<comment type="similarity">
    <text evidence="1 8">Belongs to the CoaE family.</text>
</comment>
<comment type="catalytic activity">
    <reaction evidence="8">
        <text>3'-dephospho-CoA + ATP = ADP + CoA + H(+)</text>
        <dbReference type="Rhea" id="RHEA:18245"/>
        <dbReference type="ChEBI" id="CHEBI:15378"/>
        <dbReference type="ChEBI" id="CHEBI:30616"/>
        <dbReference type="ChEBI" id="CHEBI:57287"/>
        <dbReference type="ChEBI" id="CHEBI:57328"/>
        <dbReference type="ChEBI" id="CHEBI:456216"/>
        <dbReference type="EC" id="2.7.1.24"/>
    </reaction>
</comment>